<dbReference type="GO" id="GO:0006004">
    <property type="term" value="P:fucose metabolic process"/>
    <property type="evidence" value="ECO:0007669"/>
    <property type="project" value="TreeGrafter"/>
</dbReference>
<protein>
    <submittedName>
        <fullName evidence="4">L-fucose mutarotase</fullName>
    </submittedName>
</protein>
<sequence>MGPDFGKGLPNVLKGIDPLLNGDLLKILDEMGHGDQLLLVDRNYPAFSAGRPVVRLGESGALRVLGALLSVFPLDAFVAHPLERMEVKDDPTLTTPVQDSALELARAAHPVALEYGVVPRHDFYRRAKDVYAVVQTLESEPYSCFILHKGVVFPEGMPEDGS</sequence>
<dbReference type="PANTHER" id="PTHR31690:SF4">
    <property type="entry name" value="FUCOSE MUTAROTASE"/>
    <property type="match status" value="1"/>
</dbReference>
<reference evidence="4 5" key="1">
    <citation type="submission" date="2016-11" db="EMBL/GenBank/DDBJ databases">
        <authorList>
            <person name="Jaros S."/>
            <person name="Januszkiewicz K."/>
            <person name="Wedrychowicz H."/>
        </authorList>
    </citation>
    <scope>NUCLEOTIDE SEQUENCE [LARGE SCALE GENOMIC DNA]</scope>
    <source>
        <strain evidence="4 5">DSM 46144</strain>
    </source>
</reference>
<accession>A0A1M7TZP3</accession>
<dbReference type="PANTHER" id="PTHR31690">
    <property type="entry name" value="FUCOSE MUTAROTASE"/>
    <property type="match status" value="1"/>
</dbReference>
<evidence type="ECO:0000256" key="1">
    <source>
        <dbReference type="ARBA" id="ARBA00000223"/>
    </source>
</evidence>
<evidence type="ECO:0000256" key="3">
    <source>
        <dbReference type="ARBA" id="ARBA00036324"/>
    </source>
</evidence>
<dbReference type="GO" id="GO:0062193">
    <property type="term" value="F:D-ribose pyranase activity"/>
    <property type="evidence" value="ECO:0007669"/>
    <property type="project" value="UniProtKB-EC"/>
</dbReference>
<comment type="catalytic activity">
    <reaction evidence="3">
        <text>alpha-L-fucose = beta-L-fucose</text>
        <dbReference type="Rhea" id="RHEA:25580"/>
        <dbReference type="ChEBI" id="CHEBI:42548"/>
        <dbReference type="ChEBI" id="CHEBI:42589"/>
        <dbReference type="EC" id="5.1.3.29"/>
    </reaction>
</comment>
<dbReference type="EMBL" id="FRCS01000007">
    <property type="protein sequence ID" value="SHN76070.1"/>
    <property type="molecule type" value="Genomic_DNA"/>
</dbReference>
<dbReference type="InterPro" id="IPR023750">
    <property type="entry name" value="RbsD-like_sf"/>
</dbReference>
<dbReference type="Pfam" id="PF05025">
    <property type="entry name" value="RbsD_FucU"/>
    <property type="match status" value="1"/>
</dbReference>
<dbReference type="GO" id="GO:0042806">
    <property type="term" value="F:fucose binding"/>
    <property type="evidence" value="ECO:0007669"/>
    <property type="project" value="TreeGrafter"/>
</dbReference>
<gene>
    <name evidence="4" type="ORF">SAMN05443668_107445</name>
</gene>
<evidence type="ECO:0000256" key="2">
    <source>
        <dbReference type="ARBA" id="ARBA00023235"/>
    </source>
</evidence>
<name>A0A1M7TZP3_9ACTN</name>
<organism evidence="4 5">
    <name type="scientific">Cryptosporangium aurantiacum</name>
    <dbReference type="NCBI Taxonomy" id="134849"/>
    <lineage>
        <taxon>Bacteria</taxon>
        <taxon>Bacillati</taxon>
        <taxon>Actinomycetota</taxon>
        <taxon>Actinomycetes</taxon>
        <taxon>Cryptosporangiales</taxon>
        <taxon>Cryptosporangiaceae</taxon>
        <taxon>Cryptosporangium</taxon>
    </lineage>
</organism>
<dbReference type="InterPro" id="IPR007721">
    <property type="entry name" value="RbsD_FucU"/>
</dbReference>
<dbReference type="SUPFAM" id="SSF102546">
    <property type="entry name" value="RbsD-like"/>
    <property type="match status" value="1"/>
</dbReference>
<dbReference type="InterPro" id="IPR050443">
    <property type="entry name" value="RbsD/FucU_mutarotase"/>
</dbReference>
<dbReference type="Gene3D" id="3.40.1650.10">
    <property type="entry name" value="RbsD-like domain"/>
    <property type="match status" value="1"/>
</dbReference>
<dbReference type="Proteomes" id="UP000184440">
    <property type="component" value="Unassembled WGS sequence"/>
</dbReference>
<keyword evidence="5" id="KW-1185">Reference proteome</keyword>
<dbReference type="STRING" id="134849.SAMN05443668_107445"/>
<keyword evidence="2" id="KW-0413">Isomerase</keyword>
<dbReference type="GO" id="GO:0036373">
    <property type="term" value="F:L-fucose mutarotase activity"/>
    <property type="evidence" value="ECO:0007669"/>
    <property type="project" value="UniProtKB-EC"/>
</dbReference>
<evidence type="ECO:0000313" key="4">
    <source>
        <dbReference type="EMBL" id="SHN76070.1"/>
    </source>
</evidence>
<proteinExistence type="predicted"/>
<dbReference type="AlphaFoldDB" id="A0A1M7TZP3"/>
<comment type="catalytic activity">
    <reaction evidence="1">
        <text>beta-D-ribopyranose = beta-D-ribofuranose</text>
        <dbReference type="Rhea" id="RHEA:25432"/>
        <dbReference type="ChEBI" id="CHEBI:27476"/>
        <dbReference type="ChEBI" id="CHEBI:47002"/>
        <dbReference type="EC" id="5.4.99.62"/>
    </reaction>
</comment>
<evidence type="ECO:0000313" key="5">
    <source>
        <dbReference type="Proteomes" id="UP000184440"/>
    </source>
</evidence>